<dbReference type="Pfam" id="PF14200">
    <property type="entry name" value="RicinB_lectin_2"/>
    <property type="match status" value="1"/>
</dbReference>
<reference evidence="2" key="1">
    <citation type="journal article" date="2020" name="Stud. Mycol.">
        <title>101 Dothideomycetes genomes: a test case for predicting lifestyles and emergence of pathogens.</title>
        <authorList>
            <person name="Haridas S."/>
            <person name="Albert R."/>
            <person name="Binder M."/>
            <person name="Bloem J."/>
            <person name="Labutti K."/>
            <person name="Salamov A."/>
            <person name="Andreopoulos B."/>
            <person name="Baker S."/>
            <person name="Barry K."/>
            <person name="Bills G."/>
            <person name="Bluhm B."/>
            <person name="Cannon C."/>
            <person name="Castanera R."/>
            <person name="Culley D."/>
            <person name="Daum C."/>
            <person name="Ezra D."/>
            <person name="Gonzalez J."/>
            <person name="Henrissat B."/>
            <person name="Kuo A."/>
            <person name="Liang C."/>
            <person name="Lipzen A."/>
            <person name="Lutzoni F."/>
            <person name="Magnuson J."/>
            <person name="Mondo S."/>
            <person name="Nolan M."/>
            <person name="Ohm R."/>
            <person name="Pangilinan J."/>
            <person name="Park H.-J."/>
            <person name="Ramirez L."/>
            <person name="Alfaro M."/>
            <person name="Sun H."/>
            <person name="Tritt A."/>
            <person name="Yoshinaga Y."/>
            <person name="Zwiers L.-H."/>
            <person name="Turgeon B."/>
            <person name="Goodwin S."/>
            <person name="Spatafora J."/>
            <person name="Crous P."/>
            <person name="Grigoriev I."/>
        </authorList>
    </citation>
    <scope>NUCLEOTIDE SEQUENCE</scope>
    <source>
        <strain evidence="2">CBS 109.77</strain>
    </source>
</reference>
<dbReference type="EMBL" id="MU001768">
    <property type="protein sequence ID" value="KAF2799224.1"/>
    <property type="molecule type" value="Genomic_DNA"/>
</dbReference>
<dbReference type="CDD" id="cd00161">
    <property type="entry name" value="beta-trefoil_Ricin-like"/>
    <property type="match status" value="1"/>
</dbReference>
<feature type="domain" description="Ricin B lectin" evidence="1">
    <location>
        <begin position="116"/>
        <end position="170"/>
    </location>
</feature>
<accession>A0A6A6XU01</accession>
<dbReference type="PROSITE" id="PS50231">
    <property type="entry name" value="RICIN_B_LECTIN"/>
    <property type="match status" value="1"/>
</dbReference>
<dbReference type="Gene3D" id="2.80.10.50">
    <property type="match status" value="1"/>
</dbReference>
<dbReference type="AlphaFoldDB" id="A0A6A6XU01"/>
<proteinExistence type="predicted"/>
<sequence>MHFIASFVTATLALAPLHHRSPLPLSVPKRATLKTGYYNIANSLGPLLTLNTNTNVTGNGTVSLPQSQVWAVTELAGNYLIPNNGAGAALQGFGSKFLNEGGHLVEGVAVAPGNAAQLWTFTAVVTDVYNIVNVGSQLYLDIQQSNTTDGTPVITYPYNGGFKNQQWSLKAVA</sequence>
<evidence type="ECO:0000313" key="2">
    <source>
        <dbReference type="EMBL" id="KAF2799224.1"/>
    </source>
</evidence>
<organism evidence="2 3">
    <name type="scientific">Melanomma pulvis-pyrius CBS 109.77</name>
    <dbReference type="NCBI Taxonomy" id="1314802"/>
    <lineage>
        <taxon>Eukaryota</taxon>
        <taxon>Fungi</taxon>
        <taxon>Dikarya</taxon>
        <taxon>Ascomycota</taxon>
        <taxon>Pezizomycotina</taxon>
        <taxon>Dothideomycetes</taxon>
        <taxon>Pleosporomycetidae</taxon>
        <taxon>Pleosporales</taxon>
        <taxon>Melanommataceae</taxon>
        <taxon>Melanomma</taxon>
    </lineage>
</organism>
<dbReference type="Proteomes" id="UP000799757">
    <property type="component" value="Unassembled WGS sequence"/>
</dbReference>
<dbReference type="InterPro" id="IPR000772">
    <property type="entry name" value="Ricin_B_lectin"/>
</dbReference>
<dbReference type="InterPro" id="IPR035992">
    <property type="entry name" value="Ricin_B-like_lectins"/>
</dbReference>
<protein>
    <submittedName>
        <fullName evidence="2">Carbohydrate-binding module family 13 protein</fullName>
    </submittedName>
</protein>
<dbReference type="OrthoDB" id="4880086at2759"/>
<dbReference type="SUPFAM" id="SSF50370">
    <property type="entry name" value="Ricin B-like lectins"/>
    <property type="match status" value="1"/>
</dbReference>
<name>A0A6A6XU01_9PLEO</name>
<evidence type="ECO:0000259" key="1">
    <source>
        <dbReference type="Pfam" id="PF14200"/>
    </source>
</evidence>
<gene>
    <name evidence="2" type="ORF">K505DRAFT_371142</name>
</gene>
<evidence type="ECO:0000313" key="3">
    <source>
        <dbReference type="Proteomes" id="UP000799757"/>
    </source>
</evidence>
<keyword evidence="3" id="KW-1185">Reference proteome</keyword>